<reference evidence="5 6" key="1">
    <citation type="submission" date="2023-02" db="EMBL/GenBank/DDBJ databases">
        <title>Genome Sequence of L. cardiaca H63T.</title>
        <authorList>
            <person name="Lopez A.E."/>
            <person name="Cianciotto N.P."/>
        </authorList>
    </citation>
    <scope>NUCLEOTIDE SEQUENCE [LARGE SCALE GENOMIC DNA]</scope>
    <source>
        <strain evidence="5 6">H63</strain>
    </source>
</reference>
<dbReference type="Gene3D" id="2.40.50.100">
    <property type="match status" value="1"/>
</dbReference>
<dbReference type="PANTHER" id="PTHR30386:SF28">
    <property type="entry name" value="EXPORTED PROTEIN"/>
    <property type="match status" value="1"/>
</dbReference>
<dbReference type="PANTHER" id="PTHR30386">
    <property type="entry name" value="MEMBRANE FUSION SUBUNIT OF EMRAB-TOLC MULTIDRUG EFFLUX PUMP"/>
    <property type="match status" value="1"/>
</dbReference>
<dbReference type="Gene3D" id="1.10.287.470">
    <property type="entry name" value="Helix hairpin bin"/>
    <property type="match status" value="1"/>
</dbReference>
<name>A0ABY8ARX0_9GAMM</name>
<evidence type="ECO:0000313" key="5">
    <source>
        <dbReference type="EMBL" id="WED42956.1"/>
    </source>
</evidence>
<dbReference type="InterPro" id="IPR058625">
    <property type="entry name" value="MdtA-like_BSH"/>
</dbReference>
<keyword evidence="2" id="KW-0472">Membrane</keyword>
<evidence type="ECO:0000259" key="4">
    <source>
        <dbReference type="Pfam" id="PF26002"/>
    </source>
</evidence>
<dbReference type="SUPFAM" id="SSF111369">
    <property type="entry name" value="HlyD-like secretion proteins"/>
    <property type="match status" value="1"/>
</dbReference>
<evidence type="ECO:0000256" key="1">
    <source>
        <dbReference type="ARBA" id="ARBA00009477"/>
    </source>
</evidence>
<feature type="transmembrane region" description="Helical" evidence="2">
    <location>
        <begin position="31"/>
        <end position="52"/>
    </location>
</feature>
<organism evidence="5 6">
    <name type="scientific">Legionella cardiaca</name>
    <dbReference type="NCBI Taxonomy" id="1071983"/>
    <lineage>
        <taxon>Bacteria</taxon>
        <taxon>Pseudomonadati</taxon>
        <taxon>Pseudomonadota</taxon>
        <taxon>Gammaproteobacteria</taxon>
        <taxon>Legionellales</taxon>
        <taxon>Legionellaceae</taxon>
        <taxon>Legionella</taxon>
    </lineage>
</organism>
<protein>
    <submittedName>
        <fullName evidence="5">HlyD family efflux transporter periplasmic adaptor subunit</fullName>
    </submittedName>
</protein>
<dbReference type="InterPro" id="IPR058982">
    <property type="entry name" value="Beta-barrel_AprE"/>
</dbReference>
<dbReference type="Pfam" id="PF25917">
    <property type="entry name" value="BSH_RND"/>
    <property type="match status" value="1"/>
</dbReference>
<keyword evidence="2" id="KW-1133">Transmembrane helix</keyword>
<accession>A0ABY8ARX0</accession>
<dbReference type="RefSeq" id="WP_275088771.1">
    <property type="nucleotide sequence ID" value="NZ_CP119078.1"/>
</dbReference>
<dbReference type="EMBL" id="CP119078">
    <property type="protein sequence ID" value="WED42956.1"/>
    <property type="molecule type" value="Genomic_DNA"/>
</dbReference>
<feature type="domain" description="Multidrug resistance protein MdtA-like barrel-sandwich hybrid" evidence="3">
    <location>
        <begin position="70"/>
        <end position="214"/>
    </location>
</feature>
<dbReference type="Pfam" id="PF26002">
    <property type="entry name" value="Beta-barrel_AprE"/>
    <property type="match status" value="1"/>
</dbReference>
<evidence type="ECO:0000313" key="6">
    <source>
        <dbReference type="Proteomes" id="UP001222087"/>
    </source>
</evidence>
<feature type="domain" description="AprE-like beta-barrel" evidence="4">
    <location>
        <begin position="222"/>
        <end position="316"/>
    </location>
</feature>
<evidence type="ECO:0000256" key="2">
    <source>
        <dbReference type="SAM" id="Phobius"/>
    </source>
</evidence>
<evidence type="ECO:0000259" key="3">
    <source>
        <dbReference type="Pfam" id="PF25917"/>
    </source>
</evidence>
<dbReference type="InterPro" id="IPR050739">
    <property type="entry name" value="MFP"/>
</dbReference>
<proteinExistence type="inferred from homology"/>
<gene>
    <name evidence="5" type="ORF">PXX05_13790</name>
</gene>
<keyword evidence="2" id="KW-0812">Transmembrane</keyword>
<keyword evidence="6" id="KW-1185">Reference proteome</keyword>
<comment type="similarity">
    <text evidence="1">Belongs to the membrane fusion protein (MFP) (TC 8.A.1) family.</text>
</comment>
<dbReference type="Proteomes" id="UP001222087">
    <property type="component" value="Chromosome"/>
</dbReference>
<sequence>MKESDLFRKEALQQTKERIYGSVCINVPPQYTVSAIGFSIIIVSIILFLSFAEFSEKFIVSGYVNSTRAIVRVYPRTNGIISEGNIYQGMKVKKGKNLFLVDTSYVGASKNSDNDIVAQLQKRKKIIEKEVVYKSRNLHALAQLLEKKYVSLAEYNQKKEELLELKNKQSLIEMDMIRYNQSRSYRIRSPIDGIVSSILYKEGQYVNTTKSLITIIPDKAELIAELFIPARKAGFLRKDSKVVIRYDAYPYQRFGTYQASIKEISQNIMADDEEEKPFRIGEPYYKVIAKLDKQTVMVYGEIQKIQHGMTFSAVIVGSRRKLWQWILDPLYSYYGKLFS</sequence>